<evidence type="ECO:0000256" key="1">
    <source>
        <dbReference type="SAM" id="Coils"/>
    </source>
</evidence>
<keyword evidence="1" id="KW-0175">Coiled coil</keyword>
<protein>
    <recommendedName>
        <fullName evidence="5">BZIP domain-containing protein</fullName>
    </recommendedName>
</protein>
<feature type="region of interest" description="Disordered" evidence="2">
    <location>
        <begin position="1"/>
        <end position="69"/>
    </location>
</feature>
<feature type="region of interest" description="Disordered" evidence="2">
    <location>
        <begin position="362"/>
        <end position="418"/>
    </location>
</feature>
<organism evidence="3 4">
    <name type="scientific">Peronospora matthiolae</name>
    <dbReference type="NCBI Taxonomy" id="2874970"/>
    <lineage>
        <taxon>Eukaryota</taxon>
        <taxon>Sar</taxon>
        <taxon>Stramenopiles</taxon>
        <taxon>Oomycota</taxon>
        <taxon>Peronosporomycetes</taxon>
        <taxon>Peronosporales</taxon>
        <taxon>Peronosporaceae</taxon>
        <taxon>Peronospora</taxon>
    </lineage>
</organism>
<dbReference type="Proteomes" id="UP001162060">
    <property type="component" value="Unassembled WGS sequence"/>
</dbReference>
<evidence type="ECO:0000313" key="3">
    <source>
        <dbReference type="EMBL" id="CAK7938151.1"/>
    </source>
</evidence>
<feature type="coiled-coil region" evidence="1">
    <location>
        <begin position="468"/>
        <end position="495"/>
    </location>
</feature>
<feature type="region of interest" description="Disordered" evidence="2">
    <location>
        <begin position="81"/>
        <end position="103"/>
    </location>
</feature>
<sequence length="535" mass="58304">MVSKSKRVATAAARKAAARIREAGESTSHTSAAGDSSPAAVNSPRGKSPRATGIFDASTAGTAKCNPDEPEIELIYSGEPDDVSDLKATPHASGSPGADTTRAMLAGSGQLGGIMLEIFGSSDYFDESPPHASPFNDWTRGDGGNAPIHHHERSNSRDRGVTNVSAHKSTNQEARDQNVLRHAPQVESPWMQSSRELDRLAGMTTERDQIPLFGCRKIYPPKSSTETIRAEEEFYTDAFCKHRWYSGSRVRDGKALAQGLNALIHNIECIEREAGWVNVMQLASDLRNVIQSGCDTSCTVCQESQDCPISRRAINVQWGARISSEMAEEIDTLKSLYSRSVRSFSDGPTSNAAGGSLHIALRDPGHQQSAGNKAPSCPTPVDSHATERGSSSGRPSRLGDSRYTPLESVDYRQNPPKGMVVARTTDPDRGSDQLDVQELNRVTEQRTINRTIVPRLRSRNLRTNEGSVRSLRGELAADRREIAQLREQVASLVDQTDSYKWDHSKVVSALDRGGVLRISKRARTDSTGGDDRRKT</sequence>
<feature type="region of interest" description="Disordered" evidence="2">
    <location>
        <begin position="127"/>
        <end position="177"/>
    </location>
</feature>
<proteinExistence type="predicted"/>
<feature type="compositionally biased region" description="Low complexity" evidence="2">
    <location>
        <begin position="388"/>
        <end position="402"/>
    </location>
</feature>
<evidence type="ECO:0000256" key="2">
    <source>
        <dbReference type="SAM" id="MobiDB-lite"/>
    </source>
</evidence>
<feature type="compositionally biased region" description="Polar residues" evidence="2">
    <location>
        <begin position="25"/>
        <end position="34"/>
    </location>
</feature>
<gene>
    <name evidence="3" type="ORF">PM001_LOCUS23301</name>
</gene>
<evidence type="ECO:0008006" key="5">
    <source>
        <dbReference type="Google" id="ProtNLM"/>
    </source>
</evidence>
<dbReference type="EMBL" id="CAKLBY020000229">
    <property type="protein sequence ID" value="CAK7938151.1"/>
    <property type="molecule type" value="Genomic_DNA"/>
</dbReference>
<accession>A0AAV1UUA9</accession>
<evidence type="ECO:0000313" key="4">
    <source>
        <dbReference type="Proteomes" id="UP001162060"/>
    </source>
</evidence>
<reference evidence="3" key="1">
    <citation type="submission" date="2024-01" db="EMBL/GenBank/DDBJ databases">
        <authorList>
            <person name="Webb A."/>
        </authorList>
    </citation>
    <scope>NUCLEOTIDE SEQUENCE</scope>
    <source>
        <strain evidence="3">Pm1</strain>
    </source>
</reference>
<feature type="compositionally biased region" description="Polar residues" evidence="2">
    <location>
        <begin position="162"/>
        <end position="172"/>
    </location>
</feature>
<comment type="caution">
    <text evidence="3">The sequence shown here is derived from an EMBL/GenBank/DDBJ whole genome shotgun (WGS) entry which is preliminary data.</text>
</comment>
<name>A0AAV1UUA9_9STRA</name>
<dbReference type="AlphaFoldDB" id="A0AAV1UUA9"/>